<proteinExistence type="predicted"/>
<gene>
    <name evidence="1" type="ORF">E2C01_011416</name>
</gene>
<protein>
    <submittedName>
        <fullName evidence="1">Uncharacterized protein</fullName>
    </submittedName>
</protein>
<dbReference type="Proteomes" id="UP000324222">
    <property type="component" value="Unassembled WGS sequence"/>
</dbReference>
<name>A0A5B7DBC3_PORTR</name>
<evidence type="ECO:0000313" key="1">
    <source>
        <dbReference type="EMBL" id="MPC18529.1"/>
    </source>
</evidence>
<sequence>MYDLGWTPGRGQSAIRAVAGNVGQRPSSASTTGAGTSMVCRGFLVYDVIYTRLGDTGTSCTHPPKTAICRPRPCGPLCDPRSPCREMNLAPVMVP</sequence>
<dbReference type="AlphaFoldDB" id="A0A5B7DBC3"/>
<evidence type="ECO:0000313" key="2">
    <source>
        <dbReference type="Proteomes" id="UP000324222"/>
    </source>
</evidence>
<reference evidence="1" key="1">
    <citation type="submission" date="2019-05" db="EMBL/GenBank/DDBJ databases">
        <title>Another draft genome of Portunus trituberculatus and its Hox gene families provides insights of decapod evolution.</title>
        <authorList>
            <person name="Jeong J.-H."/>
            <person name="Song I."/>
            <person name="Kim S."/>
            <person name="Choi T."/>
            <person name="Kim D."/>
            <person name="Ryu S."/>
            <person name="Kim W."/>
        </authorList>
    </citation>
    <scope>NUCLEOTIDE SEQUENCE [LARGE SCALE GENOMIC DNA]</scope>
    <source>
        <tissue evidence="1">Muscle</tissue>
    </source>
</reference>
<keyword evidence="2" id="KW-1185">Reference proteome</keyword>
<dbReference type="EMBL" id="VSRR010000689">
    <property type="protein sequence ID" value="MPC18529.1"/>
    <property type="molecule type" value="Genomic_DNA"/>
</dbReference>
<comment type="caution">
    <text evidence="1">The sequence shown here is derived from an EMBL/GenBank/DDBJ whole genome shotgun (WGS) entry which is preliminary data.</text>
</comment>
<accession>A0A5B7DBC3</accession>
<organism evidence="1 2">
    <name type="scientific">Portunus trituberculatus</name>
    <name type="common">Swimming crab</name>
    <name type="synonym">Neptunus trituberculatus</name>
    <dbReference type="NCBI Taxonomy" id="210409"/>
    <lineage>
        <taxon>Eukaryota</taxon>
        <taxon>Metazoa</taxon>
        <taxon>Ecdysozoa</taxon>
        <taxon>Arthropoda</taxon>
        <taxon>Crustacea</taxon>
        <taxon>Multicrustacea</taxon>
        <taxon>Malacostraca</taxon>
        <taxon>Eumalacostraca</taxon>
        <taxon>Eucarida</taxon>
        <taxon>Decapoda</taxon>
        <taxon>Pleocyemata</taxon>
        <taxon>Brachyura</taxon>
        <taxon>Eubrachyura</taxon>
        <taxon>Portunoidea</taxon>
        <taxon>Portunidae</taxon>
        <taxon>Portuninae</taxon>
        <taxon>Portunus</taxon>
    </lineage>
</organism>